<keyword evidence="2" id="KW-1185">Reference proteome</keyword>
<dbReference type="Proteomes" id="UP000002613">
    <property type="component" value="Chromosome"/>
</dbReference>
<dbReference type="GeneID" id="54763191"/>
<dbReference type="PaxDb" id="589924-Ferp_0411"/>
<proteinExistence type="predicted"/>
<evidence type="ECO:0000313" key="2">
    <source>
        <dbReference type="Proteomes" id="UP000002613"/>
    </source>
</evidence>
<protein>
    <submittedName>
        <fullName evidence="1">Extracellular solute-binding protein family 1</fullName>
    </submittedName>
</protein>
<reference evidence="1 2" key="2">
    <citation type="journal article" date="2011" name="Stand. Genomic Sci.">
        <title>Complete genome sequence of Ferroglobus placidus AEDII12DO.</title>
        <authorList>
            <person name="Anderson I."/>
            <person name="Risso C."/>
            <person name="Holmes D."/>
            <person name="Lucas S."/>
            <person name="Copeland A."/>
            <person name="Lapidus A."/>
            <person name="Cheng J.F."/>
            <person name="Bruce D."/>
            <person name="Goodwin L."/>
            <person name="Pitluck S."/>
            <person name="Saunders E."/>
            <person name="Brettin T."/>
            <person name="Detter J.C."/>
            <person name="Han C."/>
            <person name="Tapia R."/>
            <person name="Larimer F."/>
            <person name="Land M."/>
            <person name="Hauser L."/>
            <person name="Woyke T."/>
            <person name="Lovley D."/>
            <person name="Kyrpides N."/>
            <person name="Ivanova N."/>
        </authorList>
    </citation>
    <scope>NUCLEOTIDE SEQUENCE [LARGE SCALE GENOMIC DNA]</scope>
    <source>
        <strain evidence="2">DSM 10642 / AEDII12DO</strain>
    </source>
</reference>
<reference evidence="2" key="1">
    <citation type="submission" date="2010-02" db="EMBL/GenBank/DDBJ databases">
        <title>Complete sequence of Ferroglobus placidus DSM 10642.</title>
        <authorList>
            <consortium name="US DOE Joint Genome Institute"/>
            <person name="Lucas S."/>
            <person name="Copeland A."/>
            <person name="Lapidus A."/>
            <person name="Cheng J.-F."/>
            <person name="Bruce D."/>
            <person name="Goodwin L."/>
            <person name="Pitluck S."/>
            <person name="Saunders E."/>
            <person name="Brettin T."/>
            <person name="Detter J.C."/>
            <person name="Han C."/>
            <person name="Tapia R."/>
            <person name="Larimer F."/>
            <person name="Land M."/>
            <person name="Hauser L."/>
            <person name="Kyrpides N."/>
            <person name="Ivanova N."/>
            <person name="Holmes D."/>
            <person name="Lovley D."/>
            <person name="Kyrpides N."/>
            <person name="Anderson I.J."/>
            <person name="Woyke T."/>
        </authorList>
    </citation>
    <scope>NUCLEOTIDE SEQUENCE [LARGE SCALE GENOMIC DNA]</scope>
    <source>
        <strain evidence="2">DSM 10642 / AEDII12DO</strain>
    </source>
</reference>
<dbReference type="RefSeq" id="WP_012964935.1">
    <property type="nucleotide sequence ID" value="NC_013849.1"/>
</dbReference>
<dbReference type="STRING" id="589924.Ferp_0411"/>
<gene>
    <name evidence="1" type="ordered locus">Ferp_0411</name>
</gene>
<dbReference type="EMBL" id="CP001899">
    <property type="protein sequence ID" value="ADC64588.1"/>
    <property type="molecule type" value="Genomic_DNA"/>
</dbReference>
<accession>D3S2Q8</accession>
<dbReference type="AlphaFoldDB" id="D3S2Q8"/>
<evidence type="ECO:0000313" key="1">
    <source>
        <dbReference type="EMBL" id="ADC64588.1"/>
    </source>
</evidence>
<dbReference type="HOGENOM" id="CLU_3130690_0_0_2"/>
<name>D3S2Q8_FERPA</name>
<sequence>MVRKETIEFFEKYRDLIRLVEQHGSPEIRKIAAAIRLAVEDAKRRGVFK</sequence>
<dbReference type="KEGG" id="fpl:Ferp_0411"/>
<organism evidence="1 2">
    <name type="scientific">Ferroglobus placidus (strain DSM 10642 / AEDII12DO)</name>
    <dbReference type="NCBI Taxonomy" id="589924"/>
    <lineage>
        <taxon>Archaea</taxon>
        <taxon>Methanobacteriati</taxon>
        <taxon>Methanobacteriota</taxon>
        <taxon>Archaeoglobi</taxon>
        <taxon>Archaeoglobales</taxon>
        <taxon>Archaeoglobaceae</taxon>
        <taxon>Ferroglobus</taxon>
    </lineage>
</organism>